<evidence type="ECO:0000313" key="2">
    <source>
        <dbReference type="Proteomes" id="UP000294192"/>
    </source>
</evidence>
<evidence type="ECO:0008006" key="3">
    <source>
        <dbReference type="Google" id="ProtNLM"/>
    </source>
</evidence>
<accession>A0A4R0XPY9</accession>
<gene>
    <name evidence="1" type="ORF">C4B24_03490</name>
</gene>
<dbReference type="EMBL" id="PSZO01000017">
    <property type="protein sequence ID" value="TCG10945.1"/>
    <property type="molecule type" value="Genomic_DNA"/>
</dbReference>
<organism evidence="1 2">
    <name type="scientific">Mycoplasma marinum</name>
    <dbReference type="NCBI Taxonomy" id="1937190"/>
    <lineage>
        <taxon>Bacteria</taxon>
        <taxon>Bacillati</taxon>
        <taxon>Mycoplasmatota</taxon>
        <taxon>Mollicutes</taxon>
        <taxon>Mycoplasmataceae</taxon>
        <taxon>Mycoplasma</taxon>
    </lineage>
</organism>
<reference evidence="1 2" key="1">
    <citation type="submission" date="2018-02" db="EMBL/GenBank/DDBJ databases">
        <title>Mycoplasma marinum and Mycoplasma todarodis sp. nov., moderately halophilic and psychrotolerant mycoplasmas isolated from cephalopods.</title>
        <authorList>
            <person name="Viver T."/>
        </authorList>
    </citation>
    <scope>NUCLEOTIDE SEQUENCE [LARGE SCALE GENOMIC DNA]</scope>
    <source>
        <strain evidence="1 2">PE</strain>
    </source>
</reference>
<dbReference type="AlphaFoldDB" id="A0A4R0XPY9"/>
<proteinExistence type="predicted"/>
<name>A0A4R0XPY9_9MOLU</name>
<dbReference type="PROSITE" id="PS51257">
    <property type="entry name" value="PROKAR_LIPOPROTEIN"/>
    <property type="match status" value="1"/>
</dbReference>
<dbReference type="RefSeq" id="WP_131599379.1">
    <property type="nucleotide sequence ID" value="NZ_CBDBYK010000021.1"/>
</dbReference>
<evidence type="ECO:0000313" key="1">
    <source>
        <dbReference type="EMBL" id="TCG10945.1"/>
    </source>
</evidence>
<protein>
    <recommendedName>
        <fullName evidence="3">Lipoprotein</fullName>
    </recommendedName>
</protein>
<comment type="caution">
    <text evidence="1">The sequence shown here is derived from an EMBL/GenBank/DDBJ whole genome shotgun (WGS) entry which is preliminary data.</text>
</comment>
<sequence length="307" mass="34908">MKLNKKIMIGTLATTATLAIPIVAVVSCGGKTFSYSEGVLYEGIISDSQNINDDYKLLKKQVDSDFDWTVRKDLQIIMNSDGTLKDADSISDSTLEKMKYITLNVTYTNSFQNKWKEILNKIKKDYKTSKKALKISAVNAEEFTPEFFETLTDKSNAKKWSEKINNLYKQNKFGLSFNLVLPKELKKFDLGISIFSSGVPALESIQKEDSSIKVNGFEVLNAINFNIDSLPKELKKLYISENDNIQILNDSNFNLDKLPKNLKMLHIAQILTDSKQKEIDDYIQAHNLNDEKYNNLEANRIDNPESS</sequence>
<dbReference type="Proteomes" id="UP000294192">
    <property type="component" value="Unassembled WGS sequence"/>
</dbReference>
<keyword evidence="2" id="KW-1185">Reference proteome</keyword>